<evidence type="ECO:0000256" key="1">
    <source>
        <dbReference type="SAM" id="Phobius"/>
    </source>
</evidence>
<reference evidence="3 4" key="1">
    <citation type="submission" date="2019-03" db="EMBL/GenBank/DDBJ databases">
        <title>Freshwater and sediment microbial communities from various areas in North America, analyzing microbe dynamics in response to fracking.</title>
        <authorList>
            <person name="Lamendella R."/>
        </authorList>
    </citation>
    <scope>NUCLEOTIDE SEQUENCE [LARGE SCALE GENOMIC DNA]</scope>
    <source>
        <strain evidence="3 4">6_TX</strain>
    </source>
</reference>
<dbReference type="PRINTS" id="PR00412">
    <property type="entry name" value="EPOXHYDRLASE"/>
</dbReference>
<keyword evidence="1" id="KW-0472">Membrane</keyword>
<dbReference type="InterPro" id="IPR029058">
    <property type="entry name" value="AB_hydrolase_fold"/>
</dbReference>
<sequence>MDNSRSRKSSGLGRLALWGTVAWFAYAAYQKRQTLKARRSGTDDMPVAPALSRSALVEGILMRWEEHGERSRGKLPIVMVHGIPTNPRLWRYVIPQLEETGAPRLAWEMVGYGYSIDEGLGRAISIPAQAEYLQLWLEAQSIERAVFVGHDVGGGVLQALLAAHPERFAGLVLVDSVAFDNWPVPMMKLVQQSHSLVDMLPPGVLKPLFHTGIRDLGHDDAGRGEESAALLWEPYSRPTGPAGFANQARYLHAADTMEAATRLATRPELPVRIVWGEKDPLSVDSAQRLAMLLGAPGVEVIPGARHFNPEDHPDIVAEAIRQVLANVTGSPPRLP</sequence>
<dbReference type="EMBL" id="SOEC01000013">
    <property type="protein sequence ID" value="TDX27652.1"/>
    <property type="molecule type" value="Genomic_DNA"/>
</dbReference>
<dbReference type="SUPFAM" id="SSF53474">
    <property type="entry name" value="alpha/beta-Hydrolases"/>
    <property type="match status" value="1"/>
</dbReference>
<dbReference type="Gene3D" id="3.40.50.1820">
    <property type="entry name" value="alpha/beta hydrolase"/>
    <property type="match status" value="1"/>
</dbReference>
<organism evidence="3 4">
    <name type="scientific">Modicisalibacter xianhensis</name>
    <dbReference type="NCBI Taxonomy" id="442341"/>
    <lineage>
        <taxon>Bacteria</taxon>
        <taxon>Pseudomonadati</taxon>
        <taxon>Pseudomonadota</taxon>
        <taxon>Gammaproteobacteria</taxon>
        <taxon>Oceanospirillales</taxon>
        <taxon>Halomonadaceae</taxon>
        <taxon>Modicisalibacter</taxon>
    </lineage>
</organism>
<keyword evidence="1" id="KW-1133">Transmembrane helix</keyword>
<feature type="domain" description="AB hydrolase-1" evidence="2">
    <location>
        <begin position="76"/>
        <end position="313"/>
    </location>
</feature>
<dbReference type="InterPro" id="IPR050228">
    <property type="entry name" value="Carboxylesterase_BioH"/>
</dbReference>
<feature type="transmembrane region" description="Helical" evidence="1">
    <location>
        <begin position="12"/>
        <end position="29"/>
    </location>
</feature>
<name>A0A4R8FQD5_9GAMM</name>
<dbReference type="InterPro" id="IPR000639">
    <property type="entry name" value="Epox_hydrolase-like"/>
</dbReference>
<dbReference type="OrthoDB" id="9780765at2"/>
<dbReference type="InterPro" id="IPR000073">
    <property type="entry name" value="AB_hydrolase_1"/>
</dbReference>
<evidence type="ECO:0000313" key="3">
    <source>
        <dbReference type="EMBL" id="TDX27652.1"/>
    </source>
</evidence>
<comment type="caution">
    <text evidence="3">The sequence shown here is derived from an EMBL/GenBank/DDBJ whole genome shotgun (WGS) entry which is preliminary data.</text>
</comment>
<dbReference type="Pfam" id="PF00561">
    <property type="entry name" value="Abhydrolase_1"/>
    <property type="match status" value="1"/>
</dbReference>
<accession>A0A4R8FQD5</accession>
<evidence type="ECO:0000259" key="2">
    <source>
        <dbReference type="Pfam" id="PF00561"/>
    </source>
</evidence>
<dbReference type="PANTHER" id="PTHR43194:SF5">
    <property type="entry name" value="PIMELOYL-[ACYL-CARRIER PROTEIN] METHYL ESTER ESTERASE"/>
    <property type="match status" value="1"/>
</dbReference>
<protein>
    <submittedName>
        <fullName evidence="3">Pimeloyl-ACP methyl ester carboxylesterase</fullName>
    </submittedName>
</protein>
<dbReference type="Proteomes" id="UP000294489">
    <property type="component" value="Unassembled WGS sequence"/>
</dbReference>
<proteinExistence type="predicted"/>
<gene>
    <name evidence="3" type="ORF">DFO67_11384</name>
</gene>
<dbReference type="RefSeq" id="WP_134019034.1">
    <property type="nucleotide sequence ID" value="NZ_SOEC01000013.1"/>
</dbReference>
<dbReference type="PRINTS" id="PR00111">
    <property type="entry name" value="ABHYDROLASE"/>
</dbReference>
<keyword evidence="1" id="KW-0812">Transmembrane</keyword>
<dbReference type="PANTHER" id="PTHR43194">
    <property type="entry name" value="HYDROLASE ALPHA/BETA FOLD FAMILY"/>
    <property type="match status" value="1"/>
</dbReference>
<dbReference type="AlphaFoldDB" id="A0A4R8FQD5"/>
<dbReference type="GO" id="GO:0003824">
    <property type="term" value="F:catalytic activity"/>
    <property type="evidence" value="ECO:0007669"/>
    <property type="project" value="InterPro"/>
</dbReference>
<evidence type="ECO:0000313" key="4">
    <source>
        <dbReference type="Proteomes" id="UP000294489"/>
    </source>
</evidence>